<accession>A0A1C2G147</accession>
<proteinExistence type="predicted"/>
<dbReference type="SUPFAM" id="SSF51230">
    <property type="entry name" value="Single hybrid motif"/>
    <property type="match status" value="1"/>
</dbReference>
<dbReference type="STRING" id="163359.A9R16_12590"/>
<dbReference type="PANTHER" id="PTHR30469:SF15">
    <property type="entry name" value="HLYD FAMILY OF SECRETION PROTEINS"/>
    <property type="match status" value="1"/>
</dbReference>
<dbReference type="GO" id="GO:1990281">
    <property type="term" value="C:efflux pump complex"/>
    <property type="evidence" value="ECO:0007669"/>
    <property type="project" value="TreeGrafter"/>
</dbReference>
<keyword evidence="2" id="KW-1185">Reference proteome</keyword>
<dbReference type="GO" id="GO:0015562">
    <property type="term" value="F:efflux transmembrane transporter activity"/>
    <property type="evidence" value="ECO:0007669"/>
    <property type="project" value="TreeGrafter"/>
</dbReference>
<protein>
    <submittedName>
        <fullName evidence="1">Uncharacterized protein</fullName>
    </submittedName>
</protein>
<dbReference type="PROSITE" id="PS51257">
    <property type="entry name" value="PROKAR_LIPOPROTEIN"/>
    <property type="match status" value="1"/>
</dbReference>
<dbReference type="Proteomes" id="UP000253250">
    <property type="component" value="Unassembled WGS sequence"/>
</dbReference>
<evidence type="ECO:0000313" key="1">
    <source>
        <dbReference type="EMBL" id="RCN56053.1"/>
    </source>
</evidence>
<dbReference type="EMBL" id="PSYR01000002">
    <property type="protein sequence ID" value="RCN56053.1"/>
    <property type="molecule type" value="Genomic_DNA"/>
</dbReference>
<dbReference type="Gene3D" id="2.40.50.100">
    <property type="match status" value="1"/>
</dbReference>
<gene>
    <name evidence="1" type="ORF">C4900_09235</name>
</gene>
<dbReference type="OrthoDB" id="9923127at2"/>
<dbReference type="Gene3D" id="2.40.420.20">
    <property type="match status" value="1"/>
</dbReference>
<dbReference type="PANTHER" id="PTHR30469">
    <property type="entry name" value="MULTIDRUG RESISTANCE PROTEIN MDTA"/>
    <property type="match status" value="1"/>
</dbReference>
<dbReference type="RefSeq" id="WP_065970636.1">
    <property type="nucleotide sequence ID" value="NZ_CP080624.1"/>
</dbReference>
<organism evidence="1 2">
    <name type="scientific">Acidiferrobacter thiooxydans</name>
    <dbReference type="NCBI Taxonomy" id="163359"/>
    <lineage>
        <taxon>Bacteria</taxon>
        <taxon>Pseudomonadati</taxon>
        <taxon>Pseudomonadota</taxon>
        <taxon>Gammaproteobacteria</taxon>
        <taxon>Acidiferrobacterales</taxon>
        <taxon>Acidiferrobacteraceae</taxon>
        <taxon>Acidiferrobacter</taxon>
    </lineage>
</organism>
<reference evidence="1 2" key="1">
    <citation type="submission" date="2018-02" db="EMBL/GenBank/DDBJ databases">
        <title>Insights into the biology of acidophilic members of the Acidiferrobacteraceae family derived from comparative genomic analyses.</title>
        <authorList>
            <person name="Issotta F."/>
            <person name="Thyssen C."/>
            <person name="Mena C."/>
            <person name="Moya A."/>
            <person name="Bellenberg S."/>
            <person name="Sproer C."/>
            <person name="Covarrubias P.C."/>
            <person name="Sand W."/>
            <person name="Quatrini R."/>
            <person name="Vera M."/>
        </authorList>
    </citation>
    <scope>NUCLEOTIDE SEQUENCE [LARGE SCALE GENOMIC DNA]</scope>
    <source>
        <strain evidence="2">m-1</strain>
    </source>
</reference>
<sequence>MSAYRSRAALIALGALLAACARHPAPASLAAPQVTVGRAFTTRLAVVRTAIGDVEPGASPVITAPTGGRLTDISVQSGSAVVAGEILARLRPPDPAGAPRPPLVIRAPVNARVVRVFVQDGQRLHPGQRLFGLAGTSIRTARAPFPAVLHPPLRIGQRVLLHSPLAPRSPVTGTIARLTPAKRTHHALYAWITLPPRPGFTVGSPLRVDVMAGRAQRLLVPPGAVFLRRVGTVVFVVRGRHVYARPIRAAHVVAQGVVIRSGLRPGTEVVTHAPVRLTNGMRVRIAHRPAP</sequence>
<comment type="caution">
    <text evidence="1">The sequence shown here is derived from an EMBL/GenBank/DDBJ whole genome shotgun (WGS) entry which is preliminary data.</text>
</comment>
<name>A0A1C2G147_9GAMM</name>
<dbReference type="AlphaFoldDB" id="A0A1C2G147"/>
<dbReference type="InterPro" id="IPR011053">
    <property type="entry name" value="Single_hybrid_motif"/>
</dbReference>
<evidence type="ECO:0000313" key="2">
    <source>
        <dbReference type="Proteomes" id="UP000253250"/>
    </source>
</evidence>